<name>A0ABD7PK55_RHILE</name>
<protein>
    <recommendedName>
        <fullName evidence="2">PAC domain-containing protein</fullName>
    </recommendedName>
</protein>
<gene>
    <name evidence="3" type="ORF">ELI19_27135</name>
</gene>
<evidence type="ECO:0000313" key="3">
    <source>
        <dbReference type="EMBL" id="TAW25128.1"/>
    </source>
</evidence>
<feature type="region of interest" description="Disordered" evidence="1">
    <location>
        <begin position="193"/>
        <end position="214"/>
    </location>
</feature>
<reference evidence="3 4" key="1">
    <citation type="submission" date="2019-02" db="EMBL/GenBank/DDBJ databases">
        <title>The genomic architecture of introgression among sibling species of bacteria.</title>
        <authorList>
            <person name="Cavassim M.I.A."/>
            <person name="Moeskjaer S."/>
            <person name="Moslemi C."/>
            <person name="Fields B."/>
            <person name="Bachmann A."/>
            <person name="Vilhjalmsson B."/>
            <person name="Schierup M.H."/>
            <person name="Young J.P.W."/>
            <person name="Andersen S.U."/>
        </authorList>
    </citation>
    <scope>NUCLEOTIDE SEQUENCE [LARGE SCALE GENOMIC DNA]</scope>
    <source>
        <strain evidence="3 4">SM151B</strain>
        <plasmid evidence="3">pSM151B_Rh01</plasmid>
    </source>
</reference>
<accession>A0ABD7PK55</accession>
<dbReference type="Proteomes" id="UP000292036">
    <property type="component" value="Unassembled WGS sequence"/>
</dbReference>
<sequence>MREVFPDLDGQSFFELLDSVYKSTTPHIGRRMPISFQSGDKPARTAFLDFVYHPIMDDIGNVSGIFVQGTDVTDLREAEFALRDKDLQLTLALDAATDGVGRAERGVQQTADYLARRDIPKSIEALNAHPGFGFEHTPLRTTGEIPRPRATILPGQVDHVLIPQSTMASNWMPIRGEFWTPIDTLTPKRSRYQKEASALASGMSRHGTCKHRPR</sequence>
<dbReference type="InterPro" id="IPR000700">
    <property type="entry name" value="PAS-assoc_C"/>
</dbReference>
<organism evidence="3 4">
    <name type="scientific">Rhizobium leguminosarum</name>
    <dbReference type="NCBI Taxonomy" id="384"/>
    <lineage>
        <taxon>Bacteria</taxon>
        <taxon>Pseudomonadati</taxon>
        <taxon>Pseudomonadota</taxon>
        <taxon>Alphaproteobacteria</taxon>
        <taxon>Hyphomicrobiales</taxon>
        <taxon>Rhizobiaceae</taxon>
        <taxon>Rhizobium/Agrobacterium group</taxon>
        <taxon>Rhizobium</taxon>
    </lineage>
</organism>
<proteinExistence type="predicted"/>
<dbReference type="PROSITE" id="PS50113">
    <property type="entry name" value="PAC"/>
    <property type="match status" value="1"/>
</dbReference>
<dbReference type="EMBL" id="SIPS01000002">
    <property type="protein sequence ID" value="TAW25128.1"/>
    <property type="molecule type" value="Genomic_DNA"/>
</dbReference>
<comment type="caution">
    <text evidence="3">The sequence shown here is derived from an EMBL/GenBank/DDBJ whole genome shotgun (WGS) entry which is preliminary data.</text>
</comment>
<evidence type="ECO:0000256" key="1">
    <source>
        <dbReference type="SAM" id="MobiDB-lite"/>
    </source>
</evidence>
<dbReference type="RefSeq" id="WP_130728061.1">
    <property type="nucleotide sequence ID" value="NZ_SINY01000007.1"/>
</dbReference>
<feature type="domain" description="PAC" evidence="2">
    <location>
        <begin position="30"/>
        <end position="84"/>
    </location>
</feature>
<evidence type="ECO:0000259" key="2">
    <source>
        <dbReference type="PROSITE" id="PS50113"/>
    </source>
</evidence>
<dbReference type="AlphaFoldDB" id="A0ABD7PK55"/>
<keyword evidence="3" id="KW-0614">Plasmid</keyword>
<evidence type="ECO:0000313" key="4">
    <source>
        <dbReference type="Proteomes" id="UP000292036"/>
    </source>
</evidence>
<geneLocation type="plasmid" evidence="3">
    <name>pSM151B_Rh01</name>
</geneLocation>
<dbReference type="Gene3D" id="3.30.450.20">
    <property type="entry name" value="PAS domain"/>
    <property type="match status" value="1"/>
</dbReference>